<evidence type="ECO:0000313" key="4">
    <source>
        <dbReference type="RefSeq" id="XP_022258709.1"/>
    </source>
</evidence>
<dbReference type="GeneID" id="106473603"/>
<protein>
    <submittedName>
        <fullName evidence="4">Uncharacterized protein LOC106473603 isoform X2</fullName>
    </submittedName>
</protein>
<name>A0ABM1TS53_LIMPO</name>
<sequence length="204" mass="22552">MQEGQMSYKVELAKDKNKTKLHLNGCLSPVFSTHFDRSSFSSINLALCNGSRALSVRSLSCQNLNAECKQPSESNLGIALLTSAEQPTTANHETRFSFYTMSELKAQTEPLNEEGPSYSSRRNSNNSNSSRTYISIIVGVVSATIFLLAVILIGVTLSLTPQIDEKIRKENQEIYRVWSSTFTPQDGVQGAFFNQSLNTTERPG</sequence>
<feature type="region of interest" description="Disordered" evidence="1">
    <location>
        <begin position="109"/>
        <end position="128"/>
    </location>
</feature>
<evidence type="ECO:0000313" key="3">
    <source>
        <dbReference type="Proteomes" id="UP000694941"/>
    </source>
</evidence>
<evidence type="ECO:0000256" key="1">
    <source>
        <dbReference type="SAM" id="MobiDB-lite"/>
    </source>
</evidence>
<feature type="transmembrane region" description="Helical" evidence="2">
    <location>
        <begin position="133"/>
        <end position="159"/>
    </location>
</feature>
<accession>A0ABM1TS53</accession>
<reference evidence="4" key="1">
    <citation type="submission" date="2025-08" db="UniProtKB">
        <authorList>
            <consortium name="RefSeq"/>
        </authorList>
    </citation>
    <scope>IDENTIFICATION</scope>
    <source>
        <tissue evidence="4">Muscle</tissue>
    </source>
</reference>
<dbReference type="Proteomes" id="UP000694941">
    <property type="component" value="Unplaced"/>
</dbReference>
<organism evidence="3 4">
    <name type="scientific">Limulus polyphemus</name>
    <name type="common">Atlantic horseshoe crab</name>
    <dbReference type="NCBI Taxonomy" id="6850"/>
    <lineage>
        <taxon>Eukaryota</taxon>
        <taxon>Metazoa</taxon>
        <taxon>Ecdysozoa</taxon>
        <taxon>Arthropoda</taxon>
        <taxon>Chelicerata</taxon>
        <taxon>Merostomata</taxon>
        <taxon>Xiphosura</taxon>
        <taxon>Limulidae</taxon>
        <taxon>Limulus</taxon>
    </lineage>
</organism>
<feature type="compositionally biased region" description="Low complexity" evidence="1">
    <location>
        <begin position="117"/>
        <end position="128"/>
    </location>
</feature>
<gene>
    <name evidence="4" type="primary">LOC106473603</name>
</gene>
<keyword evidence="2" id="KW-1133">Transmembrane helix</keyword>
<dbReference type="RefSeq" id="XP_022258709.1">
    <property type="nucleotide sequence ID" value="XM_022403001.1"/>
</dbReference>
<keyword evidence="3" id="KW-1185">Reference proteome</keyword>
<keyword evidence="2" id="KW-0472">Membrane</keyword>
<keyword evidence="2" id="KW-0812">Transmembrane</keyword>
<evidence type="ECO:0000256" key="2">
    <source>
        <dbReference type="SAM" id="Phobius"/>
    </source>
</evidence>
<proteinExistence type="predicted"/>